<dbReference type="EMBL" id="JACHIO010000004">
    <property type="protein sequence ID" value="MBB5062964.1"/>
    <property type="molecule type" value="Genomic_DNA"/>
</dbReference>
<accession>A0A7W7ZN08</accession>
<dbReference type="Gene3D" id="2.60.200.20">
    <property type="match status" value="1"/>
</dbReference>
<gene>
    <name evidence="2" type="ORF">HDF15_001301</name>
</gene>
<dbReference type="SUPFAM" id="SSF49879">
    <property type="entry name" value="SMAD/FHA domain"/>
    <property type="match status" value="1"/>
</dbReference>
<sequence>MSIYRGLYFSTLIGTLGGLLASLCAVLLSIPMADTGLRWLPDTVSLMAFGPVVGVLLYLHFDRVLLGRIRGSSIGFGLLLGVLSAAAASALAFGLRNGISSTSPTLYRVTVWAFCFSLIGLGLGLRWMQTNRGRILHTYAGSLAGGLLGGLAFILFTPHLSAGISMCSLILAGAGTGFGSGIAPVLVREGIMRFISSGDARAQNKLGKNKTLWDLDMGESYVLGSAPTAQSGSRFQQGADICIPDSSVAPRHAVVFHKDGRYFIARHPDASGPEGIAKYVLRIKGKTVVSSQELHPTDDLLIGRTALRFESRKQGE</sequence>
<evidence type="ECO:0008006" key="4">
    <source>
        <dbReference type="Google" id="ProtNLM"/>
    </source>
</evidence>
<protein>
    <recommendedName>
        <fullName evidence="4">Forkhead-associated protein</fullName>
    </recommendedName>
</protein>
<keyword evidence="1" id="KW-0812">Transmembrane</keyword>
<evidence type="ECO:0000313" key="3">
    <source>
        <dbReference type="Proteomes" id="UP000584867"/>
    </source>
</evidence>
<keyword evidence="1" id="KW-0472">Membrane</keyword>
<dbReference type="CDD" id="cd00060">
    <property type="entry name" value="FHA"/>
    <property type="match status" value="1"/>
</dbReference>
<feature type="transmembrane region" description="Helical" evidence="1">
    <location>
        <begin position="73"/>
        <end position="93"/>
    </location>
</feature>
<dbReference type="Proteomes" id="UP000584867">
    <property type="component" value="Unassembled WGS sequence"/>
</dbReference>
<feature type="transmembrane region" description="Helical" evidence="1">
    <location>
        <begin position="105"/>
        <end position="124"/>
    </location>
</feature>
<dbReference type="RefSeq" id="WP_184253773.1">
    <property type="nucleotide sequence ID" value="NZ_JACHIO010000004.1"/>
</dbReference>
<dbReference type="AlphaFoldDB" id="A0A7W7ZN08"/>
<evidence type="ECO:0000256" key="1">
    <source>
        <dbReference type="SAM" id="Phobius"/>
    </source>
</evidence>
<proteinExistence type="predicted"/>
<feature type="transmembrane region" description="Helical" evidence="1">
    <location>
        <begin position="136"/>
        <end position="156"/>
    </location>
</feature>
<reference evidence="2 3" key="1">
    <citation type="submission" date="2020-08" db="EMBL/GenBank/DDBJ databases">
        <title>Genomic Encyclopedia of Type Strains, Phase IV (KMG-V): Genome sequencing to study the core and pangenomes of soil and plant-associated prokaryotes.</title>
        <authorList>
            <person name="Whitman W."/>
        </authorList>
    </citation>
    <scope>NUCLEOTIDE SEQUENCE [LARGE SCALE GENOMIC DNA]</scope>
    <source>
        <strain evidence="2 3">X5P3</strain>
    </source>
</reference>
<comment type="caution">
    <text evidence="2">The sequence shown here is derived from an EMBL/GenBank/DDBJ whole genome shotgun (WGS) entry which is preliminary data.</text>
</comment>
<feature type="transmembrane region" description="Helical" evidence="1">
    <location>
        <begin position="162"/>
        <end position="187"/>
    </location>
</feature>
<feature type="transmembrane region" description="Helical" evidence="1">
    <location>
        <begin position="44"/>
        <end position="61"/>
    </location>
</feature>
<dbReference type="InterPro" id="IPR008984">
    <property type="entry name" value="SMAD_FHA_dom_sf"/>
</dbReference>
<evidence type="ECO:0000313" key="2">
    <source>
        <dbReference type="EMBL" id="MBB5062964.1"/>
    </source>
</evidence>
<feature type="transmembrane region" description="Helical" evidence="1">
    <location>
        <begin position="7"/>
        <end position="32"/>
    </location>
</feature>
<name>A0A7W7ZN08_9BACT</name>
<organism evidence="2 3">
    <name type="scientific">Granulicella mallensis</name>
    <dbReference type="NCBI Taxonomy" id="940614"/>
    <lineage>
        <taxon>Bacteria</taxon>
        <taxon>Pseudomonadati</taxon>
        <taxon>Acidobacteriota</taxon>
        <taxon>Terriglobia</taxon>
        <taxon>Terriglobales</taxon>
        <taxon>Acidobacteriaceae</taxon>
        <taxon>Granulicella</taxon>
    </lineage>
</organism>
<keyword evidence="1" id="KW-1133">Transmembrane helix</keyword>